<keyword evidence="2" id="KW-1185">Reference proteome</keyword>
<reference evidence="1" key="2">
    <citation type="submission" date="2020-11" db="EMBL/GenBank/DDBJ databases">
        <authorList>
            <person name="McCartney M.A."/>
            <person name="Auch B."/>
            <person name="Kono T."/>
            <person name="Mallez S."/>
            <person name="Becker A."/>
            <person name="Gohl D.M."/>
            <person name="Silverstein K.A.T."/>
            <person name="Koren S."/>
            <person name="Bechman K.B."/>
            <person name="Herman A."/>
            <person name="Abrahante J.E."/>
            <person name="Garbe J."/>
        </authorList>
    </citation>
    <scope>NUCLEOTIDE SEQUENCE</scope>
    <source>
        <strain evidence="1">Duluth1</strain>
        <tissue evidence="1">Whole animal</tissue>
    </source>
</reference>
<reference evidence="1" key="1">
    <citation type="journal article" date="2019" name="bioRxiv">
        <title>The Genome of the Zebra Mussel, Dreissena polymorpha: A Resource for Invasive Species Research.</title>
        <authorList>
            <person name="McCartney M.A."/>
            <person name="Auch B."/>
            <person name="Kono T."/>
            <person name="Mallez S."/>
            <person name="Zhang Y."/>
            <person name="Obille A."/>
            <person name="Becker A."/>
            <person name="Abrahante J.E."/>
            <person name="Garbe J."/>
            <person name="Badalamenti J.P."/>
            <person name="Herman A."/>
            <person name="Mangelson H."/>
            <person name="Liachko I."/>
            <person name="Sullivan S."/>
            <person name="Sone E.D."/>
            <person name="Koren S."/>
            <person name="Silverstein K.A.T."/>
            <person name="Beckman K.B."/>
            <person name="Gohl D.M."/>
        </authorList>
    </citation>
    <scope>NUCLEOTIDE SEQUENCE</scope>
    <source>
        <strain evidence="1">Duluth1</strain>
        <tissue evidence="1">Whole animal</tissue>
    </source>
</reference>
<sequence>MFMQTSSQKEIKIARNNSETDSLASEMDSLDGQSMSSQVGEKLYQKHGHLTHLYSHISQKMRELGRFLICSKAQDLSIYCLNDILRAEKFPLAVQSTKALCEFNEVTNSYKNPSLALKIGHLLKKCAKVAKSEALIIGDLDQGTRANNFLTLCNVEWVDEISSCALQTLTKNKMNKGSLLPLSEDIMRLKNFLDKKTESLLETLCDHFNKAEWDLLNQMTLAQIVMFNRRRGGETQRMQVDSYTSRMVNKDCPQEVYEALSAAERILVNTMVRVEIRGKMGRTVPVLLTEKSQSCLEVLFKWRNEAGVAKDNVYVFAKPNYGSLEALRSADVLRTFSKAAGLTNPELITTTRLGKHVATVAQILSLNKNDLDIMASFLGHDITVHRSFYRLPQETLQVARMGRLLTAFNNGTVGQYSGKSLDEIPLDESKYCIVLYALKFCLGLKPMSMPN</sequence>
<organism evidence="1 2">
    <name type="scientific">Dreissena polymorpha</name>
    <name type="common">Zebra mussel</name>
    <name type="synonym">Mytilus polymorpha</name>
    <dbReference type="NCBI Taxonomy" id="45954"/>
    <lineage>
        <taxon>Eukaryota</taxon>
        <taxon>Metazoa</taxon>
        <taxon>Spiralia</taxon>
        <taxon>Lophotrochozoa</taxon>
        <taxon>Mollusca</taxon>
        <taxon>Bivalvia</taxon>
        <taxon>Autobranchia</taxon>
        <taxon>Heteroconchia</taxon>
        <taxon>Euheterodonta</taxon>
        <taxon>Imparidentia</taxon>
        <taxon>Neoheterodontei</taxon>
        <taxon>Myida</taxon>
        <taxon>Dreissenoidea</taxon>
        <taxon>Dreissenidae</taxon>
        <taxon>Dreissena</taxon>
    </lineage>
</organism>
<dbReference type="EMBL" id="JAIWYP010000008">
    <property type="protein sequence ID" value="KAH3780628.1"/>
    <property type="molecule type" value="Genomic_DNA"/>
</dbReference>
<dbReference type="PANTHER" id="PTHR33480:SF1">
    <property type="entry name" value="TYR RECOMBINASE DOMAIN-CONTAINING PROTEIN"/>
    <property type="match status" value="1"/>
</dbReference>
<dbReference type="AlphaFoldDB" id="A0A9D4EJU2"/>
<comment type="caution">
    <text evidence="1">The sequence shown here is derived from an EMBL/GenBank/DDBJ whole genome shotgun (WGS) entry which is preliminary data.</text>
</comment>
<dbReference type="Proteomes" id="UP000828390">
    <property type="component" value="Unassembled WGS sequence"/>
</dbReference>
<evidence type="ECO:0000313" key="1">
    <source>
        <dbReference type="EMBL" id="KAH3780628.1"/>
    </source>
</evidence>
<accession>A0A9D4EJU2</accession>
<evidence type="ECO:0000313" key="2">
    <source>
        <dbReference type="Proteomes" id="UP000828390"/>
    </source>
</evidence>
<protein>
    <submittedName>
        <fullName evidence="1">Uncharacterized protein</fullName>
    </submittedName>
</protein>
<name>A0A9D4EJU2_DREPO</name>
<dbReference type="PANTHER" id="PTHR33480">
    <property type="entry name" value="SET DOMAIN-CONTAINING PROTEIN-RELATED"/>
    <property type="match status" value="1"/>
</dbReference>
<gene>
    <name evidence="1" type="ORF">DPMN_158447</name>
</gene>
<proteinExistence type="predicted"/>